<evidence type="ECO:0000313" key="4">
    <source>
        <dbReference type="Proteomes" id="UP000530403"/>
    </source>
</evidence>
<dbReference type="Proteomes" id="UP000530403">
    <property type="component" value="Unassembled WGS sequence"/>
</dbReference>
<sequence length="112" mass="12489">MAPGSRAARRRASVGPARCSCTFWCDLRLLLSRLDTGPPGTCPELRRAARALRLARLAQRLRRGRWALRLLESARRHLVRAAARGRGESEQAEVLGHLRALPQVWCSVAGPW</sequence>
<dbReference type="Proteomes" id="UP000498980">
    <property type="component" value="Unassembled WGS sequence"/>
</dbReference>
<dbReference type="RefSeq" id="WP_173313062.1">
    <property type="nucleotide sequence ID" value="NZ_BAAAUE010000007.1"/>
</dbReference>
<evidence type="ECO:0000313" key="3">
    <source>
        <dbReference type="Proteomes" id="UP000498980"/>
    </source>
</evidence>
<keyword evidence="3" id="KW-1185">Reference proteome</keyword>
<protein>
    <submittedName>
        <fullName evidence="1">Uncharacterized protein</fullName>
    </submittedName>
</protein>
<evidence type="ECO:0000313" key="1">
    <source>
        <dbReference type="EMBL" id="GFM96908.1"/>
    </source>
</evidence>
<reference evidence="2 4" key="2">
    <citation type="submission" date="2020-07" db="EMBL/GenBank/DDBJ databases">
        <title>Sequencing the genomes of 1000 actinobacteria strains.</title>
        <authorList>
            <person name="Klenk H.-P."/>
        </authorList>
    </citation>
    <scope>NUCLEOTIDE SEQUENCE [LARGE SCALE GENOMIC DNA]</scope>
    <source>
        <strain evidence="2 4">DSM 41455</strain>
    </source>
</reference>
<evidence type="ECO:0000313" key="2">
    <source>
        <dbReference type="EMBL" id="NYE40614.1"/>
    </source>
</evidence>
<name>A0A7J0C3F4_9ACTN</name>
<dbReference type="AlphaFoldDB" id="A0A7J0C3F4"/>
<gene>
    <name evidence="2" type="ORF">HEB29_001625</name>
    <name evidence="1" type="ORF">Sfulv_17190</name>
</gene>
<organism evidence="1 3">
    <name type="scientific">Streptomyces fulvorobeus</name>
    <dbReference type="NCBI Taxonomy" id="284028"/>
    <lineage>
        <taxon>Bacteria</taxon>
        <taxon>Bacillati</taxon>
        <taxon>Actinomycetota</taxon>
        <taxon>Actinomycetes</taxon>
        <taxon>Kitasatosporales</taxon>
        <taxon>Streptomycetaceae</taxon>
        <taxon>Streptomyces</taxon>
    </lineage>
</organism>
<comment type="caution">
    <text evidence="1">The sequence shown here is derived from an EMBL/GenBank/DDBJ whole genome shotgun (WGS) entry which is preliminary data.</text>
</comment>
<proteinExistence type="predicted"/>
<reference evidence="1 3" key="1">
    <citation type="submission" date="2020-05" db="EMBL/GenBank/DDBJ databases">
        <title>Whole genome shotgun sequence of Streptomyces fulvorobeus NBRC 15897.</title>
        <authorList>
            <person name="Komaki H."/>
            <person name="Tamura T."/>
        </authorList>
    </citation>
    <scope>NUCLEOTIDE SEQUENCE [LARGE SCALE GENOMIC DNA]</scope>
    <source>
        <strain evidence="1 3">NBRC 15897</strain>
    </source>
</reference>
<accession>A0A7J0C3F4</accession>
<dbReference type="EMBL" id="BLWC01000001">
    <property type="protein sequence ID" value="GFM96908.1"/>
    <property type="molecule type" value="Genomic_DNA"/>
</dbReference>
<dbReference type="EMBL" id="JACCCF010000001">
    <property type="protein sequence ID" value="NYE40614.1"/>
    <property type="molecule type" value="Genomic_DNA"/>
</dbReference>